<evidence type="ECO:0000256" key="2">
    <source>
        <dbReference type="SAM" id="MobiDB-lite"/>
    </source>
</evidence>
<evidence type="ECO:0008006" key="5">
    <source>
        <dbReference type="Google" id="ProtNLM"/>
    </source>
</evidence>
<evidence type="ECO:0000313" key="3">
    <source>
        <dbReference type="EMBL" id="KAB2622681.1"/>
    </source>
</evidence>
<keyword evidence="1" id="KW-0175">Coiled coil</keyword>
<dbReference type="EMBL" id="SMOL01000231">
    <property type="protein sequence ID" value="KAB2622681.1"/>
    <property type="molecule type" value="Genomic_DNA"/>
</dbReference>
<evidence type="ECO:0000256" key="1">
    <source>
        <dbReference type="SAM" id="Coils"/>
    </source>
</evidence>
<dbReference type="AlphaFoldDB" id="A0A5N5H933"/>
<dbReference type="OrthoDB" id="2507178at2759"/>
<dbReference type="Proteomes" id="UP000327157">
    <property type="component" value="Chromosome 4"/>
</dbReference>
<accession>A0A5N5H933</accession>
<proteinExistence type="predicted"/>
<sequence>MKGRAWTRKEYEDLCKAYRWVSKDSVKGSSQTSEGVWTLLNTQSRHDSGANYYNEIHQAEELYMDDMKKPFSCHVGDEQGSPIIQEIRVENPSPDESSIPRPTGQNKAQKLKENGKAKNDLAFREEMTSSLRLMVEQNAFATEERKHRHEERAKQIQEEMANRNMQRNTSEGKLWPNRSCLYPTILLQWWMKMTIIVFKMKLL</sequence>
<organism evidence="3 4">
    <name type="scientific">Pyrus ussuriensis x Pyrus communis</name>
    <dbReference type="NCBI Taxonomy" id="2448454"/>
    <lineage>
        <taxon>Eukaryota</taxon>
        <taxon>Viridiplantae</taxon>
        <taxon>Streptophyta</taxon>
        <taxon>Embryophyta</taxon>
        <taxon>Tracheophyta</taxon>
        <taxon>Spermatophyta</taxon>
        <taxon>Magnoliopsida</taxon>
        <taxon>eudicotyledons</taxon>
        <taxon>Gunneridae</taxon>
        <taxon>Pentapetalae</taxon>
        <taxon>rosids</taxon>
        <taxon>fabids</taxon>
        <taxon>Rosales</taxon>
        <taxon>Rosaceae</taxon>
        <taxon>Amygdaloideae</taxon>
        <taxon>Maleae</taxon>
        <taxon>Pyrus</taxon>
    </lineage>
</organism>
<reference evidence="4" key="2">
    <citation type="submission" date="2019-10" db="EMBL/GenBank/DDBJ databases">
        <title>A de novo genome assembly of a pear dwarfing rootstock.</title>
        <authorList>
            <person name="Wang F."/>
            <person name="Wang J."/>
            <person name="Li S."/>
            <person name="Zhang Y."/>
            <person name="Fang M."/>
            <person name="Ma L."/>
            <person name="Zhao Y."/>
            <person name="Jiang S."/>
        </authorList>
    </citation>
    <scope>NUCLEOTIDE SEQUENCE [LARGE SCALE GENOMIC DNA]</scope>
</reference>
<keyword evidence="4" id="KW-1185">Reference proteome</keyword>
<gene>
    <name evidence="3" type="ORF">D8674_024863</name>
</gene>
<name>A0A5N5H933_9ROSA</name>
<feature type="region of interest" description="Disordered" evidence="2">
    <location>
        <begin position="91"/>
        <end position="113"/>
    </location>
</feature>
<reference evidence="3 4" key="3">
    <citation type="submission" date="2019-11" db="EMBL/GenBank/DDBJ databases">
        <title>A de novo genome assembly of a pear dwarfing rootstock.</title>
        <authorList>
            <person name="Wang F."/>
            <person name="Wang J."/>
            <person name="Li S."/>
            <person name="Zhang Y."/>
            <person name="Fang M."/>
            <person name="Ma L."/>
            <person name="Zhao Y."/>
            <person name="Jiang S."/>
        </authorList>
    </citation>
    <scope>NUCLEOTIDE SEQUENCE [LARGE SCALE GENOMIC DNA]</scope>
    <source>
        <strain evidence="3">S2</strain>
        <tissue evidence="3">Leaf</tissue>
    </source>
</reference>
<reference evidence="3 4" key="1">
    <citation type="submission" date="2019-09" db="EMBL/GenBank/DDBJ databases">
        <authorList>
            <person name="Ou C."/>
        </authorList>
    </citation>
    <scope>NUCLEOTIDE SEQUENCE [LARGE SCALE GENOMIC DNA]</scope>
    <source>
        <strain evidence="3">S2</strain>
        <tissue evidence="3">Leaf</tissue>
    </source>
</reference>
<comment type="caution">
    <text evidence="3">The sequence shown here is derived from an EMBL/GenBank/DDBJ whole genome shotgun (WGS) entry which is preliminary data.</text>
</comment>
<evidence type="ECO:0000313" key="4">
    <source>
        <dbReference type="Proteomes" id="UP000327157"/>
    </source>
</evidence>
<feature type="coiled-coil region" evidence="1">
    <location>
        <begin position="139"/>
        <end position="166"/>
    </location>
</feature>
<protein>
    <recommendedName>
        <fullName evidence="5">No apical meristem-associated C-terminal domain-containing protein</fullName>
    </recommendedName>
</protein>